<dbReference type="EMBL" id="BX284605">
    <property type="protein sequence ID" value="CCD62896.1"/>
    <property type="molecule type" value="Genomic_DNA"/>
</dbReference>
<dbReference type="AlphaFoldDB" id="O01466"/>
<keyword evidence="3 6" id="KW-0812">Transmembrane</keyword>
<dbReference type="HOGENOM" id="CLU_057924_3_0_1"/>
<dbReference type="InterPro" id="IPR019421">
    <property type="entry name" value="7TM_GPCR_serpentine_rcpt_Srd"/>
</dbReference>
<dbReference type="AGR" id="WB:WBGene00005094"/>
<proteinExistence type="inferred from homology"/>
<dbReference type="Pfam" id="PF10317">
    <property type="entry name" value="7TM_GPCR_Srd"/>
    <property type="match status" value="1"/>
</dbReference>
<protein>
    <submittedName>
        <fullName evidence="8">G-protein coupled receptors family 1 profile domain-containing protein</fullName>
    </submittedName>
</protein>
<feature type="transmembrane region" description="Helical" evidence="6">
    <location>
        <begin position="100"/>
        <end position="121"/>
    </location>
</feature>
<evidence type="ECO:0000256" key="2">
    <source>
        <dbReference type="ARBA" id="ARBA00009166"/>
    </source>
</evidence>
<dbReference type="SUPFAM" id="SSF81321">
    <property type="entry name" value="Family A G protein-coupled receptor-like"/>
    <property type="match status" value="1"/>
</dbReference>
<feature type="transmembrane region" description="Helical" evidence="6">
    <location>
        <begin position="47"/>
        <end position="65"/>
    </location>
</feature>
<accession>O01466</accession>
<dbReference type="UCSC" id="C04E6.9">
    <property type="organism name" value="c. elegans"/>
</dbReference>
<evidence type="ECO:0000256" key="1">
    <source>
        <dbReference type="ARBA" id="ARBA00004141"/>
    </source>
</evidence>
<dbReference type="PhylomeDB" id="O01466"/>
<comment type="subcellular location">
    <subcellularLocation>
        <location evidence="1">Membrane</location>
        <topology evidence="1">Multi-pass membrane protein</topology>
    </subcellularLocation>
</comment>
<keyword evidence="4 6" id="KW-1133">Transmembrane helix</keyword>
<dbReference type="PANTHER" id="PTHR22945">
    <property type="entry name" value="SERPENTINE RECEPTOR, CLASS D DELTA"/>
    <property type="match status" value="1"/>
</dbReference>
<dbReference type="OMA" id="WSNFVER"/>
<evidence type="ECO:0000259" key="7">
    <source>
        <dbReference type="PROSITE" id="PS50262"/>
    </source>
</evidence>
<keyword evidence="9" id="KW-1185">Reference proteome</keyword>
<keyword evidence="5 6" id="KW-0472">Membrane</keyword>
<keyword evidence="8" id="KW-0675">Receptor</keyword>
<evidence type="ECO:0000313" key="8">
    <source>
        <dbReference type="EMBL" id="CCD62896.1"/>
    </source>
</evidence>
<dbReference type="Gene3D" id="1.20.1070.10">
    <property type="entry name" value="Rhodopsin 7-helix transmembrane proteins"/>
    <property type="match status" value="1"/>
</dbReference>
<dbReference type="FunCoup" id="O01466">
    <property type="interactions" value="12"/>
</dbReference>
<feature type="transmembrane region" description="Helical" evidence="6">
    <location>
        <begin position="133"/>
        <end position="153"/>
    </location>
</feature>
<evidence type="ECO:0000256" key="3">
    <source>
        <dbReference type="ARBA" id="ARBA00022692"/>
    </source>
</evidence>
<feature type="transmembrane region" description="Helical" evidence="6">
    <location>
        <begin position="196"/>
        <end position="218"/>
    </location>
</feature>
<dbReference type="InterPro" id="IPR050920">
    <property type="entry name" value="Nematode_rcpt-like_delta"/>
</dbReference>
<dbReference type="OrthoDB" id="5833311at2759"/>
<dbReference type="KEGG" id="cel:CELE_C04E6.9"/>
<dbReference type="PANTHER" id="PTHR22945:SF29">
    <property type="entry name" value="G-PROTEIN COUPLED RECEPTORS FAMILY 1 PROFILE DOMAIN-CONTAINING PROTEIN"/>
    <property type="match status" value="1"/>
</dbReference>
<evidence type="ECO:0000256" key="5">
    <source>
        <dbReference type="ARBA" id="ARBA00023136"/>
    </source>
</evidence>
<dbReference type="WormBase" id="C04E6.9">
    <property type="protein sequence ID" value="CE25755"/>
    <property type="gene ID" value="WBGene00005094"/>
    <property type="gene designation" value="srd-16"/>
</dbReference>
<feature type="domain" description="G-protein coupled receptors family 1 profile" evidence="7">
    <location>
        <begin position="26"/>
        <end position="292"/>
    </location>
</feature>
<evidence type="ECO:0000313" key="9">
    <source>
        <dbReference type="Proteomes" id="UP000001940"/>
    </source>
</evidence>
<dbReference type="PaxDb" id="6239-C04E6.9"/>
<dbReference type="CTD" id="191805"/>
<evidence type="ECO:0000256" key="4">
    <source>
        <dbReference type="ARBA" id="ARBA00022989"/>
    </source>
</evidence>
<comment type="similarity">
    <text evidence="2">Belongs to the nematode receptor-like protein srd family.</text>
</comment>
<feature type="transmembrane region" description="Helical" evidence="6">
    <location>
        <begin position="239"/>
        <end position="260"/>
    </location>
</feature>
<dbReference type="GO" id="GO:0016020">
    <property type="term" value="C:membrane"/>
    <property type="evidence" value="ECO:0007669"/>
    <property type="project" value="UniProtKB-SubCell"/>
</dbReference>
<dbReference type="InParanoid" id="O01466"/>
<name>O01466_CAEEL</name>
<dbReference type="RefSeq" id="NP_504536.1">
    <property type="nucleotide sequence ID" value="NM_072135.1"/>
</dbReference>
<gene>
    <name evidence="8 10" type="primary">srd-16</name>
    <name evidence="10" type="ORF">C04E6.9</name>
    <name evidence="8" type="ORF">CELE_C04E6.9</name>
</gene>
<dbReference type="GeneID" id="191805"/>
<feature type="transmembrane region" description="Helical" evidence="6">
    <location>
        <begin position="272"/>
        <end position="295"/>
    </location>
</feature>
<dbReference type="Proteomes" id="UP000001940">
    <property type="component" value="Chromosome V"/>
</dbReference>
<evidence type="ECO:0000256" key="6">
    <source>
        <dbReference type="SAM" id="Phobius"/>
    </source>
</evidence>
<organism evidence="8 9">
    <name type="scientific">Caenorhabditis elegans</name>
    <dbReference type="NCBI Taxonomy" id="6239"/>
    <lineage>
        <taxon>Eukaryota</taxon>
        <taxon>Metazoa</taxon>
        <taxon>Ecdysozoa</taxon>
        <taxon>Nematoda</taxon>
        <taxon>Chromadorea</taxon>
        <taxon>Rhabditida</taxon>
        <taxon>Rhabditina</taxon>
        <taxon>Rhabditomorpha</taxon>
        <taxon>Rhabditoidea</taxon>
        <taxon>Rhabditidae</taxon>
        <taxon>Peloderinae</taxon>
        <taxon>Caenorhabditis</taxon>
    </lineage>
</organism>
<sequence>MITDSELTSYFRILHAIFGGTGCILNAVLILLVIFETPKHIRLYSILILNFAIFDLAACILDIFIEIRVLPYPNEDSMAHIMNGVCKHFGLTACAVGFSLYLHTLTHSIWSLLISFAYRYLILFKTTFKRNNILLVILAFYFPSFLQAVTYWTNFVERFEILPILMRVHPDYDFSDSSILITGITNLYTPSVVYGMLHTTLPVTPIYIAIFITRWKIIKVLKKNQSSMSKGTRAQHDQLLKILTIQAILPSTSFFTSWLFMGLRFGLFQGQVYEHLVFSCAIFMPVISPIIYIVFIKPYREFFVRSFCKKCFKNVVQDRTQTQMYSNPDQSTSGNRQLNR</sequence>
<dbReference type="PROSITE" id="PS50262">
    <property type="entry name" value="G_PROTEIN_RECEP_F1_2"/>
    <property type="match status" value="1"/>
</dbReference>
<evidence type="ECO:0000313" key="10">
    <source>
        <dbReference type="WormBase" id="C04E6.9"/>
    </source>
</evidence>
<feature type="transmembrane region" description="Helical" evidence="6">
    <location>
        <begin position="13"/>
        <end position="35"/>
    </location>
</feature>
<dbReference type="eggNOG" id="ENOG502RVIJ">
    <property type="taxonomic scope" value="Eukaryota"/>
</dbReference>
<reference evidence="8 9" key="1">
    <citation type="journal article" date="1998" name="Science">
        <title>Genome sequence of the nematode C. elegans: a platform for investigating biology.</title>
        <authorList>
            <consortium name="The C. elegans sequencing consortium"/>
            <person name="Sulson J.E."/>
            <person name="Waterston R."/>
        </authorList>
    </citation>
    <scope>NUCLEOTIDE SEQUENCE [LARGE SCALE GENOMIC DNA]</scope>
    <source>
        <strain evidence="8 9">Bristol N2</strain>
    </source>
</reference>
<dbReference type="InterPro" id="IPR017452">
    <property type="entry name" value="GPCR_Rhodpsn_7TM"/>
</dbReference>